<keyword evidence="5 7" id="KW-0408">Iron</keyword>
<keyword evidence="2 7" id="KW-0349">Heme</keyword>
<dbReference type="InterPro" id="IPR002401">
    <property type="entry name" value="Cyt_P450_E_grp-I"/>
</dbReference>
<dbReference type="GO" id="GO:0004497">
    <property type="term" value="F:monooxygenase activity"/>
    <property type="evidence" value="ECO:0007669"/>
    <property type="project" value="UniProtKB-KW"/>
</dbReference>
<proteinExistence type="inferred from homology"/>
<comment type="caution">
    <text evidence="9">The sequence shown here is derived from an EMBL/GenBank/DDBJ whole genome shotgun (WGS) entry which is preliminary data.</text>
</comment>
<dbReference type="OrthoDB" id="140159at2"/>
<dbReference type="GO" id="GO:0005506">
    <property type="term" value="F:iron ion binding"/>
    <property type="evidence" value="ECO:0007669"/>
    <property type="project" value="InterPro"/>
</dbReference>
<dbReference type="PANTHER" id="PTHR24291:SF50">
    <property type="entry name" value="BIFUNCTIONAL ALBAFLAVENONE MONOOXYGENASE_TERPENE SYNTHASE"/>
    <property type="match status" value="1"/>
</dbReference>
<dbReference type="Pfam" id="PF00067">
    <property type="entry name" value="p450"/>
    <property type="match status" value="1"/>
</dbReference>
<keyword evidence="10" id="KW-1185">Reference proteome</keyword>
<organism evidence="9 10">
    <name type="scientific">Dictyobacter kobayashii</name>
    <dbReference type="NCBI Taxonomy" id="2014872"/>
    <lineage>
        <taxon>Bacteria</taxon>
        <taxon>Bacillati</taxon>
        <taxon>Chloroflexota</taxon>
        <taxon>Ktedonobacteria</taxon>
        <taxon>Ktedonobacterales</taxon>
        <taxon>Dictyobacteraceae</taxon>
        <taxon>Dictyobacter</taxon>
    </lineage>
</organism>
<dbReference type="InterPro" id="IPR017972">
    <property type="entry name" value="Cyt_P450_CS"/>
</dbReference>
<feature type="binding site" description="axial binding residue" evidence="7">
    <location>
        <position position="403"/>
    </location>
    <ligand>
        <name>heme</name>
        <dbReference type="ChEBI" id="CHEBI:30413"/>
    </ligand>
    <ligandPart>
        <name>Fe</name>
        <dbReference type="ChEBI" id="CHEBI:18248"/>
    </ligandPart>
</feature>
<evidence type="ECO:0000256" key="6">
    <source>
        <dbReference type="ARBA" id="ARBA00023033"/>
    </source>
</evidence>
<comment type="cofactor">
    <cofactor evidence="7">
        <name>heme</name>
        <dbReference type="ChEBI" id="CHEBI:30413"/>
    </cofactor>
</comment>
<dbReference type="InterPro" id="IPR036396">
    <property type="entry name" value="Cyt_P450_sf"/>
</dbReference>
<accession>A0A402ANA7</accession>
<evidence type="ECO:0000313" key="10">
    <source>
        <dbReference type="Proteomes" id="UP000287188"/>
    </source>
</evidence>
<dbReference type="EMBL" id="BIFS01000001">
    <property type="protein sequence ID" value="GCE20678.1"/>
    <property type="molecule type" value="Genomic_DNA"/>
</dbReference>
<dbReference type="Gene3D" id="1.10.630.10">
    <property type="entry name" value="Cytochrome P450"/>
    <property type="match status" value="1"/>
</dbReference>
<dbReference type="PRINTS" id="PR00385">
    <property type="entry name" value="P450"/>
</dbReference>
<evidence type="ECO:0000313" key="9">
    <source>
        <dbReference type="EMBL" id="GCE20678.1"/>
    </source>
</evidence>
<dbReference type="PANTHER" id="PTHR24291">
    <property type="entry name" value="CYTOCHROME P450 FAMILY 4"/>
    <property type="match status" value="1"/>
</dbReference>
<dbReference type="PRINTS" id="PR00463">
    <property type="entry name" value="EP450I"/>
</dbReference>
<protein>
    <submittedName>
        <fullName evidence="9">Cytochrome P450</fullName>
    </submittedName>
</protein>
<comment type="similarity">
    <text evidence="1 8">Belongs to the cytochrome P450 family.</text>
</comment>
<keyword evidence="3 7" id="KW-0479">Metal-binding</keyword>
<dbReference type="SUPFAM" id="SSF48264">
    <property type="entry name" value="Cytochrome P450"/>
    <property type="match status" value="1"/>
</dbReference>
<keyword evidence="6 8" id="KW-0503">Monooxygenase</keyword>
<dbReference type="CDD" id="cd20620">
    <property type="entry name" value="CYP132-like"/>
    <property type="match status" value="1"/>
</dbReference>
<gene>
    <name evidence="9" type="ORF">KDK_44780</name>
</gene>
<dbReference type="GO" id="GO:0016705">
    <property type="term" value="F:oxidoreductase activity, acting on paired donors, with incorporation or reduction of molecular oxygen"/>
    <property type="evidence" value="ECO:0007669"/>
    <property type="project" value="InterPro"/>
</dbReference>
<dbReference type="Proteomes" id="UP000287188">
    <property type="component" value="Unassembled WGS sequence"/>
</dbReference>
<evidence type="ECO:0000256" key="4">
    <source>
        <dbReference type="ARBA" id="ARBA00023002"/>
    </source>
</evidence>
<dbReference type="GO" id="GO:0020037">
    <property type="term" value="F:heme binding"/>
    <property type="evidence" value="ECO:0007669"/>
    <property type="project" value="InterPro"/>
</dbReference>
<keyword evidence="4 8" id="KW-0560">Oxidoreductase</keyword>
<dbReference type="RefSeq" id="WP_126552323.1">
    <property type="nucleotide sequence ID" value="NZ_BIFS01000001.1"/>
</dbReference>
<evidence type="ECO:0000256" key="2">
    <source>
        <dbReference type="ARBA" id="ARBA00022617"/>
    </source>
</evidence>
<dbReference type="InterPro" id="IPR050196">
    <property type="entry name" value="Cytochrome_P450_Monoox"/>
</dbReference>
<dbReference type="AlphaFoldDB" id="A0A402ANA7"/>
<dbReference type="InterPro" id="IPR001128">
    <property type="entry name" value="Cyt_P450"/>
</dbReference>
<reference evidence="10" key="1">
    <citation type="submission" date="2018-12" db="EMBL/GenBank/DDBJ databases">
        <title>Tengunoibacter tsumagoiensis gen. nov., sp. nov., Dictyobacter kobayashii sp. nov., D. alpinus sp. nov., and D. joshuensis sp. nov. and description of Dictyobacteraceae fam. nov. within the order Ktedonobacterales isolated from Tengu-no-mugimeshi.</title>
        <authorList>
            <person name="Wang C.M."/>
            <person name="Zheng Y."/>
            <person name="Sakai Y."/>
            <person name="Toyoda A."/>
            <person name="Minakuchi Y."/>
            <person name="Abe K."/>
            <person name="Yokota A."/>
            <person name="Yabe S."/>
        </authorList>
    </citation>
    <scope>NUCLEOTIDE SEQUENCE [LARGE SCALE GENOMIC DNA]</scope>
    <source>
        <strain evidence="10">Uno11</strain>
    </source>
</reference>
<evidence type="ECO:0000256" key="1">
    <source>
        <dbReference type="ARBA" id="ARBA00010617"/>
    </source>
</evidence>
<evidence type="ECO:0000256" key="5">
    <source>
        <dbReference type="ARBA" id="ARBA00023004"/>
    </source>
</evidence>
<evidence type="ECO:0000256" key="8">
    <source>
        <dbReference type="RuleBase" id="RU000461"/>
    </source>
</evidence>
<dbReference type="PROSITE" id="PS00086">
    <property type="entry name" value="CYTOCHROME_P450"/>
    <property type="match status" value="1"/>
</dbReference>
<sequence>MTQTKGVSLKEAPGPQDGAFGGYMRELQRDSLSLFMRMFREYGDIVRFRALGNIYVYMISDPDGIDYMLRRNSQNYARATAHKTFESLLGNEGLLTIDGPSWLRQRRLAQPAFHRQRIAALAPMMTRAAEQTVQRWQEYENRQESFELLHEMMRITLQIVAEALFSIDVTRDADQIGAAFGSTLGYLQHSLSHIMPPLFVPTRRNREYQEARGQLDRFVYKLIAERRNSDEDKGDLLSMFLQARDSDTGEGMSDKQLHDEIMTMLLAGHETTATTLTWAWYLLSQHPESEQRMHEEIESALSGRTPTFEDLPKLTYTRMIIDETMRLYPPTTGVPRTCIADDEICGYRIPARANMVASSYVVHRHPAYWEHPEQFDPERFTPERSADRPQFAYFPFSGGPRQCIGNSFALMEATLVLATIAGRYRVCPLPDNQVIAEQLVTLRPRGGLFVHIEPRS</sequence>
<name>A0A402ANA7_9CHLR</name>
<evidence type="ECO:0000256" key="7">
    <source>
        <dbReference type="PIRSR" id="PIRSR602401-1"/>
    </source>
</evidence>
<evidence type="ECO:0000256" key="3">
    <source>
        <dbReference type="ARBA" id="ARBA00022723"/>
    </source>
</evidence>